<dbReference type="KEGG" id="bti:BTG_30983"/>
<keyword evidence="2" id="KW-0614">Plasmid</keyword>
<dbReference type="Proteomes" id="UP000005259">
    <property type="component" value="Plasmid p01"/>
</dbReference>
<geneLocation type="plasmid" evidence="2 3">
    <name>p01</name>
</geneLocation>
<proteinExistence type="predicted"/>
<feature type="transmembrane region" description="Helical" evidence="1">
    <location>
        <begin position="33"/>
        <end position="49"/>
    </location>
</feature>
<evidence type="ECO:0000313" key="2">
    <source>
        <dbReference type="EMBL" id="AFQ19535.1"/>
    </source>
</evidence>
<keyword evidence="1" id="KW-1133">Transmembrane helix</keyword>
<dbReference type="RefSeq" id="WP_000023424.1">
    <property type="nucleotide sequence ID" value="NC_018486.1"/>
</dbReference>
<keyword evidence="1" id="KW-0812">Transmembrane</keyword>
<evidence type="ECO:0000313" key="3">
    <source>
        <dbReference type="Proteomes" id="UP000005259"/>
    </source>
</evidence>
<organism evidence="2 3">
    <name type="scientific">Bacillus thuringiensis HD-771</name>
    <dbReference type="NCBI Taxonomy" id="1218175"/>
    <lineage>
        <taxon>Bacteria</taxon>
        <taxon>Bacillati</taxon>
        <taxon>Bacillota</taxon>
        <taxon>Bacilli</taxon>
        <taxon>Bacillales</taxon>
        <taxon>Bacillaceae</taxon>
        <taxon>Bacillus</taxon>
        <taxon>Bacillus cereus group</taxon>
    </lineage>
</organism>
<protein>
    <submittedName>
        <fullName evidence="2">Uncharacterized protein</fullName>
    </submittedName>
</protein>
<gene>
    <name evidence="2" type="ORF">BTG_30983</name>
</gene>
<accession>A0A9W3P0V0</accession>
<reference evidence="2 3" key="1">
    <citation type="submission" date="2012-08" db="EMBL/GenBank/DDBJ databases">
        <authorList>
            <person name="Doggett N."/>
            <person name="Teshima H."/>
            <person name="Bruce D."/>
            <person name="Detter J.C."/>
            <person name="Johnson S.L."/>
            <person name="Han C."/>
        </authorList>
    </citation>
    <scope>NUCLEOTIDE SEQUENCE [LARGE SCALE GENOMIC DNA]</scope>
    <source>
        <strain evidence="2 3">HD-771</strain>
        <plasmid evidence="2 3">p01</plasmid>
    </source>
</reference>
<dbReference type="AlphaFoldDB" id="A0A9W3P0V0"/>
<dbReference type="EMBL" id="CP003753">
    <property type="protein sequence ID" value="AFQ19535.1"/>
    <property type="molecule type" value="Genomic_DNA"/>
</dbReference>
<feature type="transmembrane region" description="Helical" evidence="1">
    <location>
        <begin position="61"/>
        <end position="81"/>
    </location>
</feature>
<evidence type="ECO:0000256" key="1">
    <source>
        <dbReference type="SAM" id="Phobius"/>
    </source>
</evidence>
<keyword evidence="1" id="KW-0472">Membrane</keyword>
<name>A0A9W3P0V0_BACTU</name>
<sequence>MSIKKPMLLAILICGLILGSLIGGSIPLNKFTVPLLFISPLVLAISFKIREISECNWKGQIVLICVSIGVLVLAYGAIYFFHEFANSVFAKYTTITNQK</sequence>